<gene>
    <name evidence="2" type="ORF">F7R26_006650</name>
</gene>
<dbReference type="InterPro" id="IPR053212">
    <property type="entry name" value="DHP_3-monooxygenase"/>
</dbReference>
<evidence type="ECO:0000313" key="3">
    <source>
        <dbReference type="Proteomes" id="UP000397656"/>
    </source>
</evidence>
<sequence>MTIMPTMPTSRPYRAIVIGGSLGGLFTAICLRAIGWDVDVFERSPQQLDSRGGGLVLQPGVLDALAFAGVAHPPEFGVPSKDRIFLDREGVVRRIDMPQTQIAWNGLYALMKGALDPRMIHAGEELVTLDREADHVTARFASGRTEHADLLVGADGPLSTVRQQLLPGDAPAYAGYVAWRGVLPEAALGEQARSLLVDAFAFQDEPGHQMLTYLIPGEDGSARRNERRLNWVWYRALPAGEPLAAVLLDRHGRQHTHSLPPGALKDADAQALRLAAADSLAPVFAALVASTRDPFLQLIQDYAAPRMRFGRAVLLGDAAFVARPHTGAGAGKAAANAVALARALQAGGERIDDALAAWDRSQWAEDKRLAQWGISLGRRIMGVMKPD</sequence>
<dbReference type="EMBL" id="CP062803">
    <property type="protein sequence ID" value="QOT77713.1"/>
    <property type="molecule type" value="Genomic_DNA"/>
</dbReference>
<name>A0A643G2N3_9BURK</name>
<dbReference type="SUPFAM" id="SSF51905">
    <property type="entry name" value="FAD/NAD(P)-binding domain"/>
    <property type="match status" value="1"/>
</dbReference>
<keyword evidence="2" id="KW-0560">Oxidoreductase</keyword>
<feature type="domain" description="2,6-dihydroxypyridine 3-monooxygenase substrate binding" evidence="1">
    <location>
        <begin position="173"/>
        <end position="301"/>
    </location>
</feature>
<protein>
    <submittedName>
        <fullName evidence="2">FAD-dependent monooxygenase</fullName>
    </submittedName>
</protein>
<dbReference type="NCBIfam" id="NF005566">
    <property type="entry name" value="PRK07236.1"/>
    <property type="match status" value="1"/>
</dbReference>
<evidence type="ECO:0000313" key="2">
    <source>
        <dbReference type="EMBL" id="QOT77713.1"/>
    </source>
</evidence>
<reference evidence="2 3" key="1">
    <citation type="submission" date="2020-10" db="EMBL/GenBank/DDBJ databases">
        <title>Complete genome sequence of Cupriavidus basilensis CCUG 49340T.</title>
        <authorList>
            <person name="Salva-Serra F."/>
            <person name="Donoso R.A."/>
            <person name="Cho K.H."/>
            <person name="Yoo J.A."/>
            <person name="Lee K."/>
            <person name="Yoon S.-H."/>
            <person name="Perez-Pantoja D."/>
            <person name="Moore E.R.B."/>
        </authorList>
    </citation>
    <scope>NUCLEOTIDE SEQUENCE [LARGE SCALE GENOMIC DNA]</scope>
    <source>
        <strain evidence="3">CCUG 49340</strain>
    </source>
</reference>
<dbReference type="PRINTS" id="PR00420">
    <property type="entry name" value="RNGMNOXGNASE"/>
</dbReference>
<organism evidence="2 3">
    <name type="scientific">Cupriavidus basilensis</name>
    <dbReference type="NCBI Taxonomy" id="68895"/>
    <lineage>
        <taxon>Bacteria</taxon>
        <taxon>Pseudomonadati</taxon>
        <taxon>Pseudomonadota</taxon>
        <taxon>Betaproteobacteria</taxon>
        <taxon>Burkholderiales</taxon>
        <taxon>Burkholderiaceae</taxon>
        <taxon>Cupriavidus</taxon>
    </lineage>
</organism>
<dbReference type="InterPro" id="IPR036188">
    <property type="entry name" value="FAD/NAD-bd_sf"/>
</dbReference>
<evidence type="ECO:0000259" key="1">
    <source>
        <dbReference type="Pfam" id="PF22607"/>
    </source>
</evidence>
<dbReference type="PANTHER" id="PTHR47469:SF2">
    <property type="entry name" value="OS06G0597600 PROTEIN"/>
    <property type="match status" value="1"/>
</dbReference>
<dbReference type="Proteomes" id="UP000397656">
    <property type="component" value="Chromosome 1"/>
</dbReference>
<dbReference type="AlphaFoldDB" id="A0A643G2N3"/>
<dbReference type="PANTHER" id="PTHR47469">
    <property type="entry name" value="MONOOXYGENASE-LIKE"/>
    <property type="match status" value="1"/>
</dbReference>
<dbReference type="InterPro" id="IPR054707">
    <property type="entry name" value="DhpH_subs-bd"/>
</dbReference>
<proteinExistence type="predicted"/>
<dbReference type="Pfam" id="PF22607">
    <property type="entry name" value="FAD_binding-like"/>
    <property type="match status" value="1"/>
</dbReference>
<keyword evidence="2" id="KW-0503">Monooxygenase</keyword>
<accession>A0A643G2N3</accession>
<dbReference type="Gene3D" id="3.50.50.60">
    <property type="entry name" value="FAD/NAD(P)-binding domain"/>
    <property type="match status" value="2"/>
</dbReference>
<dbReference type="GO" id="GO:0004497">
    <property type="term" value="F:monooxygenase activity"/>
    <property type="evidence" value="ECO:0007669"/>
    <property type="project" value="UniProtKB-KW"/>
</dbReference>
<dbReference type="SUPFAM" id="SSF54373">
    <property type="entry name" value="FAD-linked reductases, C-terminal domain"/>
    <property type="match status" value="1"/>
</dbReference>